<evidence type="ECO:0000313" key="2">
    <source>
        <dbReference type="Proteomes" id="UP000596742"/>
    </source>
</evidence>
<proteinExistence type="predicted"/>
<sequence length="218" mass="24968">MEAAKYNRWTVPRLKAELVVRGAVITGRRADPIDSSLFSKDTEQISYTPTRPEDPEELRNGVIFDGIPYTFQLRFFSGDGPARQFEAGQQRGGNYSCLCGVHSKDHINLECCFKQTPSYLEDRRAVFLKGSHLERIADYLIPGYNIWWHYNGTELVFHDSVDEPEFRMQGPDTANFRSTSLKKERAIIDDIWQTSVDKPASSELVFHYCMSKQGKMGN</sequence>
<reference evidence="1" key="1">
    <citation type="submission" date="2018-11" db="EMBL/GenBank/DDBJ databases">
        <authorList>
            <person name="Alioto T."/>
            <person name="Alioto T."/>
        </authorList>
    </citation>
    <scope>NUCLEOTIDE SEQUENCE</scope>
</reference>
<keyword evidence="2" id="KW-1185">Reference proteome</keyword>
<gene>
    <name evidence="1" type="ORF">MGAL_10B019963</name>
</gene>
<protein>
    <submittedName>
        <fullName evidence="1">Uncharacterized protein</fullName>
    </submittedName>
</protein>
<evidence type="ECO:0000313" key="1">
    <source>
        <dbReference type="EMBL" id="VDH99747.1"/>
    </source>
</evidence>
<name>A0A8B6C6I8_MYTGA</name>
<dbReference type="AlphaFoldDB" id="A0A8B6C6I8"/>
<dbReference type="Proteomes" id="UP000596742">
    <property type="component" value="Unassembled WGS sequence"/>
</dbReference>
<comment type="caution">
    <text evidence="1">The sequence shown here is derived from an EMBL/GenBank/DDBJ whole genome shotgun (WGS) entry which is preliminary data.</text>
</comment>
<accession>A0A8B6C6I8</accession>
<dbReference type="EMBL" id="UYJE01001181">
    <property type="protein sequence ID" value="VDH99747.1"/>
    <property type="molecule type" value="Genomic_DNA"/>
</dbReference>
<organism evidence="1 2">
    <name type="scientific">Mytilus galloprovincialis</name>
    <name type="common">Mediterranean mussel</name>
    <dbReference type="NCBI Taxonomy" id="29158"/>
    <lineage>
        <taxon>Eukaryota</taxon>
        <taxon>Metazoa</taxon>
        <taxon>Spiralia</taxon>
        <taxon>Lophotrochozoa</taxon>
        <taxon>Mollusca</taxon>
        <taxon>Bivalvia</taxon>
        <taxon>Autobranchia</taxon>
        <taxon>Pteriomorphia</taxon>
        <taxon>Mytilida</taxon>
        <taxon>Mytiloidea</taxon>
        <taxon>Mytilidae</taxon>
        <taxon>Mytilinae</taxon>
        <taxon>Mytilus</taxon>
    </lineage>
</organism>
<dbReference type="OrthoDB" id="5986221at2759"/>